<dbReference type="OrthoDB" id="41532at2759"/>
<gene>
    <name evidence="2" type="ORF">VSDG_02676</name>
</gene>
<dbReference type="GO" id="GO:0016747">
    <property type="term" value="F:acyltransferase activity, transferring groups other than amino-acyl groups"/>
    <property type="evidence" value="ECO:0007669"/>
    <property type="project" value="InterPro"/>
</dbReference>
<sequence length="199" mass="21998">MVMHGSAKAHLFDPVAHAHLTPWLAGLQAQCITHDRMIGFFMTPLSNEKLLAWWKDRIAEAKVGTRAIIILLNESDPGSKPKGDELVGVVMLAMPHSETSPFRARVECLLVSTKYRNRGGAVVLMKALHGEAVRKGKTLLVAQRTYAVYFQMAESESGGVAEAVFLKLEYTVIGRVPKYSLNPAGELRDGVFFYKNLNT</sequence>
<evidence type="ECO:0000313" key="2">
    <source>
        <dbReference type="EMBL" id="ROW01184.1"/>
    </source>
</evidence>
<dbReference type="InterPro" id="IPR000182">
    <property type="entry name" value="GNAT_dom"/>
</dbReference>
<evidence type="ECO:0000313" key="3">
    <source>
        <dbReference type="Proteomes" id="UP000284375"/>
    </source>
</evidence>
<reference evidence="2 3" key="1">
    <citation type="submission" date="2015-09" db="EMBL/GenBank/DDBJ databases">
        <title>Host preference determinants of Valsa canker pathogens revealed by comparative genomics.</title>
        <authorList>
            <person name="Yin Z."/>
            <person name="Huang L."/>
        </authorList>
    </citation>
    <scope>NUCLEOTIDE SEQUENCE [LARGE SCALE GENOMIC DNA]</scope>
    <source>
        <strain evidence="2 3">YSFL</strain>
    </source>
</reference>
<evidence type="ECO:0000259" key="1">
    <source>
        <dbReference type="Pfam" id="PF00583"/>
    </source>
</evidence>
<comment type="caution">
    <text evidence="2">The sequence shown here is derived from an EMBL/GenBank/DDBJ whole genome shotgun (WGS) entry which is preliminary data.</text>
</comment>
<feature type="domain" description="N-acetyltransferase" evidence="1">
    <location>
        <begin position="82"/>
        <end position="140"/>
    </location>
</feature>
<accession>A0A423WCR1</accession>
<organism evidence="2 3">
    <name type="scientific">Cytospora chrysosperma</name>
    <name type="common">Cytospora canker fungus</name>
    <name type="synonym">Sphaeria chrysosperma</name>
    <dbReference type="NCBI Taxonomy" id="252740"/>
    <lineage>
        <taxon>Eukaryota</taxon>
        <taxon>Fungi</taxon>
        <taxon>Dikarya</taxon>
        <taxon>Ascomycota</taxon>
        <taxon>Pezizomycotina</taxon>
        <taxon>Sordariomycetes</taxon>
        <taxon>Sordariomycetidae</taxon>
        <taxon>Diaporthales</taxon>
        <taxon>Cytosporaceae</taxon>
        <taxon>Cytospora</taxon>
    </lineage>
</organism>
<keyword evidence="3" id="KW-1185">Reference proteome</keyword>
<dbReference type="EMBL" id="LJZO01000007">
    <property type="protein sequence ID" value="ROW01184.1"/>
    <property type="molecule type" value="Genomic_DNA"/>
</dbReference>
<dbReference type="InterPro" id="IPR016181">
    <property type="entry name" value="Acyl_CoA_acyltransferase"/>
</dbReference>
<dbReference type="AlphaFoldDB" id="A0A423WCR1"/>
<dbReference type="STRING" id="252740.A0A423WCR1"/>
<dbReference type="Proteomes" id="UP000284375">
    <property type="component" value="Unassembled WGS sequence"/>
</dbReference>
<dbReference type="SUPFAM" id="SSF55729">
    <property type="entry name" value="Acyl-CoA N-acyltransferases (Nat)"/>
    <property type="match status" value="1"/>
</dbReference>
<dbReference type="Pfam" id="PF00583">
    <property type="entry name" value="Acetyltransf_1"/>
    <property type="match status" value="1"/>
</dbReference>
<name>A0A423WCR1_CYTCH</name>
<dbReference type="Gene3D" id="3.40.630.30">
    <property type="match status" value="1"/>
</dbReference>
<proteinExistence type="predicted"/>
<protein>
    <recommendedName>
        <fullName evidence="1">N-acetyltransferase domain-containing protein</fullName>
    </recommendedName>
</protein>